<dbReference type="InterPro" id="IPR050863">
    <property type="entry name" value="CenT-Element_Derived"/>
</dbReference>
<sequence>MARSFSVDTLSADNFTGELKELLEREHYDEDLVYSADETGLNWRALPTRTLAKHAESTMPGFKAAKDRVALMVCANSSGTHRLPLFLIGKSKRSTAIRRAKKLPVRGFQNSIGKSGKVLLLADNSPAHPTPAQLNSIHEDETVHFLPPNVTPLIQPMDQGVIRSLKVHYRRRLLEQLLCSGNLAAKSAPDFYKMVDLRDCCYLAAESWEAIKQSTLRDAWNKILAHRRTAESFADNDTVADVGEIAHTLRHLSPYSDCAEADVHRWDLRLFWQPCLMLPSDGWLTCDSAEQGFQLMNDEEIVDFVSKKPADNEEEQQAAEDEEKRTWSPHIAKGLLT</sequence>
<evidence type="ECO:0000259" key="2">
    <source>
        <dbReference type="Pfam" id="PF03184"/>
    </source>
</evidence>
<evidence type="ECO:0000256" key="1">
    <source>
        <dbReference type="SAM" id="MobiDB-lite"/>
    </source>
</evidence>
<evidence type="ECO:0000313" key="3">
    <source>
        <dbReference type="EMBL" id="KFD68241.1"/>
    </source>
</evidence>
<dbReference type="GO" id="GO:0005634">
    <property type="term" value="C:nucleus"/>
    <property type="evidence" value="ECO:0007669"/>
    <property type="project" value="TreeGrafter"/>
</dbReference>
<organism evidence="3">
    <name type="scientific">Trichuris suis</name>
    <name type="common">pig whipworm</name>
    <dbReference type="NCBI Taxonomy" id="68888"/>
    <lineage>
        <taxon>Eukaryota</taxon>
        <taxon>Metazoa</taxon>
        <taxon>Ecdysozoa</taxon>
        <taxon>Nematoda</taxon>
        <taxon>Enoplea</taxon>
        <taxon>Dorylaimia</taxon>
        <taxon>Trichinellida</taxon>
        <taxon>Trichuridae</taxon>
        <taxon>Trichuris</taxon>
    </lineage>
</organism>
<dbReference type="AlphaFoldDB" id="A0A085NFJ5"/>
<feature type="compositionally biased region" description="Acidic residues" evidence="1">
    <location>
        <begin position="312"/>
        <end position="321"/>
    </location>
</feature>
<reference evidence="3" key="1">
    <citation type="journal article" date="2014" name="Nat. Genet.">
        <title>Genome and transcriptome of the porcine whipworm Trichuris suis.</title>
        <authorList>
            <person name="Jex A.R."/>
            <person name="Nejsum P."/>
            <person name="Schwarz E.M."/>
            <person name="Hu L."/>
            <person name="Young N.D."/>
            <person name="Hall R.S."/>
            <person name="Korhonen P.K."/>
            <person name="Liao S."/>
            <person name="Thamsborg S."/>
            <person name="Xia J."/>
            <person name="Xu P."/>
            <person name="Wang S."/>
            <person name="Scheerlinck J.P."/>
            <person name="Hofmann A."/>
            <person name="Sternberg P.W."/>
            <person name="Wang J."/>
            <person name="Gasser R.B."/>
        </authorList>
    </citation>
    <scope>NUCLEOTIDE SEQUENCE [LARGE SCALE GENOMIC DNA]</scope>
    <source>
        <strain evidence="3">DCEP-RM93F</strain>
    </source>
</reference>
<feature type="domain" description="DDE-1" evidence="2">
    <location>
        <begin position="66"/>
        <end position="105"/>
    </location>
</feature>
<accession>A0A085NFJ5</accession>
<proteinExistence type="predicted"/>
<dbReference type="Pfam" id="PF03184">
    <property type="entry name" value="DDE_1"/>
    <property type="match status" value="2"/>
</dbReference>
<protein>
    <recommendedName>
        <fullName evidence="2">DDE-1 domain-containing protein</fullName>
    </recommendedName>
</protein>
<dbReference type="PANTHER" id="PTHR19303:SF16">
    <property type="entry name" value="JERKY PROTEIN HOMOLOG-LIKE"/>
    <property type="match status" value="1"/>
</dbReference>
<dbReference type="GO" id="GO:0003677">
    <property type="term" value="F:DNA binding"/>
    <property type="evidence" value="ECO:0007669"/>
    <property type="project" value="TreeGrafter"/>
</dbReference>
<feature type="domain" description="DDE-1" evidence="2">
    <location>
        <begin position="111"/>
        <end position="220"/>
    </location>
</feature>
<dbReference type="Proteomes" id="UP000030758">
    <property type="component" value="Unassembled WGS sequence"/>
</dbReference>
<gene>
    <name evidence="3" type="ORF">M514_03126</name>
</gene>
<dbReference type="EMBL" id="KL367506">
    <property type="protein sequence ID" value="KFD68241.1"/>
    <property type="molecule type" value="Genomic_DNA"/>
</dbReference>
<feature type="region of interest" description="Disordered" evidence="1">
    <location>
        <begin position="307"/>
        <end position="337"/>
    </location>
</feature>
<dbReference type="InterPro" id="IPR004875">
    <property type="entry name" value="DDE_SF_endonuclease_dom"/>
</dbReference>
<name>A0A085NFJ5_9BILA</name>
<dbReference type="PANTHER" id="PTHR19303">
    <property type="entry name" value="TRANSPOSON"/>
    <property type="match status" value="1"/>
</dbReference>